<proteinExistence type="predicted"/>
<dbReference type="AlphaFoldDB" id="A0A2P8DTA9"/>
<comment type="caution">
    <text evidence="1">The sequence shown here is derived from an EMBL/GenBank/DDBJ whole genome shotgun (WGS) entry which is preliminary data.</text>
</comment>
<evidence type="ECO:0000313" key="2">
    <source>
        <dbReference type="Proteomes" id="UP000240708"/>
    </source>
</evidence>
<reference evidence="1 2" key="1">
    <citation type="submission" date="2018-03" db="EMBL/GenBank/DDBJ databases">
        <title>Genomic Encyclopedia of Archaeal and Bacterial Type Strains, Phase II (KMG-II): from individual species to whole genera.</title>
        <authorList>
            <person name="Goeker M."/>
        </authorList>
    </citation>
    <scope>NUCLEOTIDE SEQUENCE [LARGE SCALE GENOMIC DNA]</scope>
    <source>
        <strain evidence="1 2">DSM 28057</strain>
    </source>
</reference>
<organism evidence="1 2">
    <name type="scientific">Cecembia rubra</name>
    <dbReference type="NCBI Taxonomy" id="1485585"/>
    <lineage>
        <taxon>Bacteria</taxon>
        <taxon>Pseudomonadati</taxon>
        <taxon>Bacteroidota</taxon>
        <taxon>Cytophagia</taxon>
        <taxon>Cytophagales</taxon>
        <taxon>Cyclobacteriaceae</taxon>
        <taxon>Cecembia</taxon>
    </lineage>
</organism>
<dbReference type="OrthoDB" id="960751at2"/>
<dbReference type="RefSeq" id="WP_106568775.1">
    <property type="nucleotide sequence ID" value="NZ_JAUVYL010000016.1"/>
</dbReference>
<sequence>MKYLAALLSVLIVFNKTKGQSAVPDYFLDGKAVVLISSSPQAYPNMEWQQIAELIHPAILSMGGDPVAYYELEDVALSEEVQSGFASAFNKRLIQSILIITRKPNGQVALHISPFSKNKNIVSSTGAWGINANSLDELIGNLQIMGQNIKSRNFLVLEIPEFPNAEGALQGTKRFFNRNPLNLDVFKLGIPLSGASGDIGILASYRYDLLGKSEQAILSEQASERSSIEQIFEANYPFQFEFLTSARGDAELIRDRIQFVLVKLEGKEGDLMTSMGFPVEKPEEKNRIVVKYYIRLIVRDELYAGPVWDADPDWRKALAGFLENLKIK</sequence>
<name>A0A2P8DTA9_9BACT</name>
<dbReference type="EMBL" id="PYGF01000015">
    <property type="protein sequence ID" value="PSL00456.1"/>
    <property type="molecule type" value="Genomic_DNA"/>
</dbReference>
<accession>A0A2P8DTA9</accession>
<dbReference type="Proteomes" id="UP000240708">
    <property type="component" value="Unassembled WGS sequence"/>
</dbReference>
<gene>
    <name evidence="1" type="ORF">CLV48_1158</name>
</gene>
<evidence type="ECO:0000313" key="1">
    <source>
        <dbReference type="EMBL" id="PSL00456.1"/>
    </source>
</evidence>
<keyword evidence="2" id="KW-1185">Reference proteome</keyword>
<protein>
    <submittedName>
        <fullName evidence="1">Uncharacterized protein</fullName>
    </submittedName>
</protein>